<gene>
    <name evidence="2" type="ORF">N7456_000524</name>
</gene>
<protein>
    <submittedName>
        <fullName evidence="2">Uncharacterized protein</fullName>
    </submittedName>
</protein>
<dbReference type="EMBL" id="JAPQKH010000001">
    <property type="protein sequence ID" value="KAJ5116176.1"/>
    <property type="molecule type" value="Genomic_DNA"/>
</dbReference>
<dbReference type="Proteomes" id="UP001149165">
    <property type="component" value="Unassembled WGS sequence"/>
</dbReference>
<sequence length="430" mass="48435">MVFRLEDIPKRDDREFCSLVESSRRVSKFPGIYERSQTAPSPAPSSLRPVDPLQEASSQRRAPYISFGEQGTTATAGAYGSLLRTCRPISKSKSPNGFPHSGIVGLEFATTKPWFISGRANNILENSIDADCGFGLKVRNDLSSDPPTVKFAEGRWPVIKYSTKEGFLVTVRLWCQQDMVIQHMHVLNPKLVTGEKPKLRISLDPNFTMQDLDYLREKENEPIRYYRGMHHHGIIAMQSPSSNYDEKPSDTKELASVLVGFFKGGASQELLWEYAEDERKTQSRIQPIPIAHYLGRDESVEFSVAFKIHTTTLDAHWRRFMISSEEVIFDPHPPPLADLAIFETEMSWYLYRNLEHIMSVCSIPLDLDSLDEASSTPIDRLKNHGPTIALTSPGGYYDILSRTEPTVRPIKPIALTCGDFGDHRVSVLGS</sequence>
<evidence type="ECO:0000313" key="3">
    <source>
        <dbReference type="Proteomes" id="UP001149165"/>
    </source>
</evidence>
<accession>A0A9W9KSD9</accession>
<evidence type="ECO:0000313" key="2">
    <source>
        <dbReference type="EMBL" id="KAJ5116176.1"/>
    </source>
</evidence>
<organism evidence="2 3">
    <name type="scientific">Penicillium angulare</name>
    <dbReference type="NCBI Taxonomy" id="116970"/>
    <lineage>
        <taxon>Eukaryota</taxon>
        <taxon>Fungi</taxon>
        <taxon>Dikarya</taxon>
        <taxon>Ascomycota</taxon>
        <taxon>Pezizomycotina</taxon>
        <taxon>Eurotiomycetes</taxon>
        <taxon>Eurotiomycetidae</taxon>
        <taxon>Eurotiales</taxon>
        <taxon>Aspergillaceae</taxon>
        <taxon>Penicillium</taxon>
    </lineage>
</organism>
<name>A0A9W9KSD9_9EURO</name>
<dbReference type="OrthoDB" id="5361176at2759"/>
<dbReference type="AlphaFoldDB" id="A0A9W9KSD9"/>
<feature type="region of interest" description="Disordered" evidence="1">
    <location>
        <begin position="30"/>
        <end position="60"/>
    </location>
</feature>
<keyword evidence="3" id="KW-1185">Reference proteome</keyword>
<proteinExistence type="predicted"/>
<evidence type="ECO:0000256" key="1">
    <source>
        <dbReference type="SAM" id="MobiDB-lite"/>
    </source>
</evidence>
<reference evidence="2" key="1">
    <citation type="submission" date="2022-11" db="EMBL/GenBank/DDBJ databases">
        <authorList>
            <person name="Petersen C."/>
        </authorList>
    </citation>
    <scope>NUCLEOTIDE SEQUENCE</scope>
    <source>
        <strain evidence="2">IBT 30069</strain>
    </source>
</reference>
<reference evidence="2" key="2">
    <citation type="journal article" date="2023" name="IMA Fungus">
        <title>Comparative genomic study of the Penicillium genus elucidates a diverse pangenome and 15 lateral gene transfer events.</title>
        <authorList>
            <person name="Petersen C."/>
            <person name="Sorensen T."/>
            <person name="Nielsen M.R."/>
            <person name="Sondergaard T.E."/>
            <person name="Sorensen J.L."/>
            <person name="Fitzpatrick D.A."/>
            <person name="Frisvad J.C."/>
            <person name="Nielsen K.L."/>
        </authorList>
    </citation>
    <scope>NUCLEOTIDE SEQUENCE</scope>
    <source>
        <strain evidence="2">IBT 30069</strain>
    </source>
</reference>
<comment type="caution">
    <text evidence="2">The sequence shown here is derived from an EMBL/GenBank/DDBJ whole genome shotgun (WGS) entry which is preliminary data.</text>
</comment>